<evidence type="ECO:0000256" key="2">
    <source>
        <dbReference type="SAM" id="Phobius"/>
    </source>
</evidence>
<feature type="region of interest" description="Disordered" evidence="1">
    <location>
        <begin position="362"/>
        <end position="393"/>
    </location>
</feature>
<dbReference type="AlphaFoldDB" id="X6MTT3"/>
<name>X6MTT3_RETFI</name>
<feature type="compositionally biased region" description="Basic and acidic residues" evidence="1">
    <location>
        <begin position="518"/>
        <end position="545"/>
    </location>
</feature>
<proteinExistence type="predicted"/>
<reference evidence="3 4" key="1">
    <citation type="journal article" date="2013" name="Curr. Biol.">
        <title>The Genome of the Foraminiferan Reticulomyxa filosa.</title>
        <authorList>
            <person name="Glockner G."/>
            <person name="Hulsmann N."/>
            <person name="Schleicher M."/>
            <person name="Noegel A.A."/>
            <person name="Eichinger L."/>
            <person name="Gallinger C."/>
            <person name="Pawlowski J."/>
            <person name="Sierra R."/>
            <person name="Euteneuer U."/>
            <person name="Pillet L."/>
            <person name="Moustafa A."/>
            <person name="Platzer M."/>
            <person name="Groth M."/>
            <person name="Szafranski K."/>
            <person name="Schliwa M."/>
        </authorList>
    </citation>
    <scope>NUCLEOTIDE SEQUENCE [LARGE SCALE GENOMIC DNA]</scope>
</reference>
<keyword evidence="2" id="KW-1133">Transmembrane helix</keyword>
<evidence type="ECO:0000313" key="3">
    <source>
        <dbReference type="EMBL" id="ETO17076.1"/>
    </source>
</evidence>
<keyword evidence="4" id="KW-1185">Reference proteome</keyword>
<protein>
    <submittedName>
        <fullName evidence="3">Uncharacterized protein</fullName>
    </submittedName>
</protein>
<comment type="caution">
    <text evidence="3">The sequence shown here is derived from an EMBL/GenBank/DDBJ whole genome shotgun (WGS) entry which is preliminary data.</text>
</comment>
<accession>X6MTT3</accession>
<organism evidence="3 4">
    <name type="scientific">Reticulomyxa filosa</name>
    <dbReference type="NCBI Taxonomy" id="46433"/>
    <lineage>
        <taxon>Eukaryota</taxon>
        <taxon>Sar</taxon>
        <taxon>Rhizaria</taxon>
        <taxon>Retaria</taxon>
        <taxon>Foraminifera</taxon>
        <taxon>Monothalamids</taxon>
        <taxon>Reticulomyxidae</taxon>
        <taxon>Reticulomyxa</taxon>
    </lineage>
</organism>
<feature type="transmembrane region" description="Helical" evidence="2">
    <location>
        <begin position="318"/>
        <end position="341"/>
    </location>
</feature>
<sequence length="618" mass="70124">MKMYYCGCEEKKTDAYVRDYCEQLGKYLIRIGLGGNWNKENNSYVSINLDELGFGHTLVEQMFDPKLYSNLWDALKKARESTQLGINSRLYMIVWLNILILHCCTSPFLSEQFLRDIDKPFIIDQTCDKIRAILKKCKNHDFQNANSNSHSNSNSKEARPETENELNHLDNPELLIQYHLLQSINENNPAFQADIQLPCITLEHGFKCYPLSYNCQKGVFVCKLPYVPSSLFSTNDDSDDMKALKRIGSVLKRYRGHEIALAILYCTDHVMSTLTSDIPPWCVVIDFGSSAVPLSAQTSVAPISMPSLETVIHCSYCFFFFNTFLYITFVCVYVCVCVHLYSKDDSESNGNTYNAIEVTTSPLSKKNQSPSDKMQISSERTDASRDSNGITSENTLSYAQDNATAETYIKLGFDANHVKWAMSTHEKLMCNVGSGVTVLIDGNEFYDTSHHSRQGSHNFYENNDGHRNNNATYTCLNNSANQDHQNIHEVNYNPKDAVDANPSQAPSCHDNSNLFETTEKQTSEARLNDGDGHDTLSVKKNENAQKRKLSQCESSIQSECSPAKKFKKSHTSNETPRRYFCVFDTVEIVKFKISIRPLPNATEHSHKKKKTSKKKKNK</sequence>
<dbReference type="Proteomes" id="UP000023152">
    <property type="component" value="Unassembled WGS sequence"/>
</dbReference>
<dbReference type="EMBL" id="ASPP01017294">
    <property type="protein sequence ID" value="ETO17076.1"/>
    <property type="molecule type" value="Genomic_DNA"/>
</dbReference>
<keyword evidence="2" id="KW-0472">Membrane</keyword>
<feature type="compositionally biased region" description="Polar residues" evidence="1">
    <location>
        <begin position="362"/>
        <end position="378"/>
    </location>
</feature>
<gene>
    <name evidence="3" type="ORF">RFI_20262</name>
</gene>
<evidence type="ECO:0000256" key="1">
    <source>
        <dbReference type="SAM" id="MobiDB-lite"/>
    </source>
</evidence>
<feature type="region of interest" description="Disordered" evidence="1">
    <location>
        <begin position="518"/>
        <end position="554"/>
    </location>
</feature>
<evidence type="ECO:0000313" key="4">
    <source>
        <dbReference type="Proteomes" id="UP000023152"/>
    </source>
</evidence>
<feature type="compositionally biased region" description="Low complexity" evidence="1">
    <location>
        <begin position="144"/>
        <end position="155"/>
    </location>
</feature>
<feature type="region of interest" description="Disordered" evidence="1">
    <location>
        <begin position="494"/>
        <end position="513"/>
    </location>
</feature>
<keyword evidence="2" id="KW-0812">Transmembrane</keyword>
<feature type="region of interest" description="Disordered" evidence="1">
    <location>
        <begin position="144"/>
        <end position="164"/>
    </location>
</feature>
<feature type="compositionally biased region" description="Polar residues" evidence="1">
    <location>
        <begin position="501"/>
        <end position="513"/>
    </location>
</feature>